<name>A0A1B6BY57_9HEMI</name>
<proteinExistence type="inferred from homology"/>
<keyword evidence="4 6" id="KW-1133">Transmembrane helix</keyword>
<evidence type="ECO:0000259" key="7">
    <source>
        <dbReference type="Pfam" id="PF07810"/>
    </source>
</evidence>
<evidence type="ECO:0000256" key="4">
    <source>
        <dbReference type="ARBA" id="ARBA00022989"/>
    </source>
</evidence>
<accession>A0A1B6BY57</accession>
<evidence type="ECO:0000256" key="2">
    <source>
        <dbReference type="ARBA" id="ARBA00006510"/>
    </source>
</evidence>
<dbReference type="GO" id="GO:0005886">
    <property type="term" value="C:plasma membrane"/>
    <property type="evidence" value="ECO:0007669"/>
    <property type="project" value="InterPro"/>
</dbReference>
<evidence type="ECO:0000313" key="8">
    <source>
        <dbReference type="EMBL" id="JAS06188.1"/>
    </source>
</evidence>
<evidence type="ECO:0000256" key="1">
    <source>
        <dbReference type="ARBA" id="ARBA00004141"/>
    </source>
</evidence>
<feature type="domain" description="TMC" evidence="7">
    <location>
        <begin position="143"/>
        <end position="240"/>
    </location>
</feature>
<evidence type="ECO:0000256" key="5">
    <source>
        <dbReference type="ARBA" id="ARBA00023136"/>
    </source>
</evidence>
<protein>
    <recommendedName>
        <fullName evidence="7">TMC domain-containing protein</fullName>
    </recommendedName>
</protein>
<reference evidence="8" key="1">
    <citation type="submission" date="2015-12" db="EMBL/GenBank/DDBJ databases">
        <title>De novo transcriptome assembly of four potential Pierce s Disease insect vectors from Arizona vineyards.</title>
        <authorList>
            <person name="Tassone E.E."/>
        </authorList>
    </citation>
    <scope>NUCLEOTIDE SEQUENCE</scope>
</reference>
<gene>
    <name evidence="8" type="ORF">g.45344</name>
</gene>
<sequence length="243" mass="27800">FDKEINFTDDYSKNLSELITDFDNTVDWNYESINSPSPENLVVSPTKTSSKVKYPVQNTLLKKKIVPSLESTTSCHLNDCKNAETSLSPSSSISTQGSYLVDDNEINITTGLSVLSNTEVLNKIQVNTTVLDEKTRKQLRDLCWETMFGRELVKLVVMDLVVTVGSTITMDFFRALFVRVMNNCWCWDLEKKFPQYGDFKIAENILHLVNNQGFVWMGMFFSPGLPLINLFKLIVMMYIRSDR</sequence>
<organism evidence="8">
    <name type="scientific">Clastoptera arizonana</name>
    <name type="common">Arizona spittle bug</name>
    <dbReference type="NCBI Taxonomy" id="38151"/>
    <lineage>
        <taxon>Eukaryota</taxon>
        <taxon>Metazoa</taxon>
        <taxon>Ecdysozoa</taxon>
        <taxon>Arthropoda</taxon>
        <taxon>Hexapoda</taxon>
        <taxon>Insecta</taxon>
        <taxon>Pterygota</taxon>
        <taxon>Neoptera</taxon>
        <taxon>Paraneoptera</taxon>
        <taxon>Hemiptera</taxon>
        <taxon>Auchenorrhyncha</taxon>
        <taxon>Cercopoidea</taxon>
        <taxon>Clastopteridae</taxon>
        <taxon>Clastoptera</taxon>
    </lineage>
</organism>
<comment type="subcellular location">
    <subcellularLocation>
        <location evidence="1">Membrane</location>
        <topology evidence="1">Multi-pass membrane protein</topology>
    </subcellularLocation>
</comment>
<dbReference type="Pfam" id="PF07810">
    <property type="entry name" value="TMC"/>
    <property type="match status" value="1"/>
</dbReference>
<feature type="non-terminal residue" evidence="8">
    <location>
        <position position="243"/>
    </location>
</feature>
<dbReference type="GO" id="GO:0008381">
    <property type="term" value="F:mechanosensitive monoatomic ion channel activity"/>
    <property type="evidence" value="ECO:0007669"/>
    <property type="project" value="TreeGrafter"/>
</dbReference>
<feature type="transmembrane region" description="Helical" evidence="6">
    <location>
        <begin position="214"/>
        <end position="239"/>
    </location>
</feature>
<keyword evidence="5 6" id="KW-0472">Membrane</keyword>
<dbReference type="AlphaFoldDB" id="A0A1B6BY57"/>
<keyword evidence="3 6" id="KW-0812">Transmembrane</keyword>
<dbReference type="EMBL" id="GEDC01031110">
    <property type="protein sequence ID" value="JAS06188.1"/>
    <property type="molecule type" value="Transcribed_RNA"/>
</dbReference>
<dbReference type="PANTHER" id="PTHR23302:SF40">
    <property type="entry name" value="TRANSMEMBRANE CHANNEL-LIKE PROTEIN"/>
    <property type="match status" value="1"/>
</dbReference>
<evidence type="ECO:0000256" key="3">
    <source>
        <dbReference type="ARBA" id="ARBA00022692"/>
    </source>
</evidence>
<comment type="similarity">
    <text evidence="2">Belongs to the TMC family.</text>
</comment>
<dbReference type="InterPro" id="IPR038900">
    <property type="entry name" value="TMC"/>
</dbReference>
<dbReference type="PANTHER" id="PTHR23302">
    <property type="entry name" value="TRANSMEMBRANE CHANNEL-RELATED"/>
    <property type="match status" value="1"/>
</dbReference>
<evidence type="ECO:0000256" key="6">
    <source>
        <dbReference type="SAM" id="Phobius"/>
    </source>
</evidence>
<feature type="non-terminal residue" evidence="8">
    <location>
        <position position="1"/>
    </location>
</feature>
<dbReference type="InterPro" id="IPR012496">
    <property type="entry name" value="TMC_dom"/>
</dbReference>